<evidence type="ECO:0000313" key="2">
    <source>
        <dbReference type="Proteomes" id="UP000238314"/>
    </source>
</evidence>
<sequence>MIKFVHIKACDSNQKKVWHTFYNFHNTPNIYNMKLSILADFIIISCKISKDHFGRVANLT</sequence>
<dbReference type="AlphaFoldDB" id="A0A2S7KJJ6"/>
<keyword evidence="2" id="KW-1185">Reference proteome</keyword>
<accession>A0A2S7KJJ6</accession>
<gene>
    <name evidence="1" type="ORF">B0A70_00655</name>
</gene>
<protein>
    <submittedName>
        <fullName evidence="1">Uncharacterized protein</fullName>
    </submittedName>
</protein>
<dbReference type="EMBL" id="MUGO01000001">
    <property type="protein sequence ID" value="PQA98128.1"/>
    <property type="molecule type" value="Genomic_DNA"/>
</dbReference>
<reference evidence="1 2" key="1">
    <citation type="submission" date="2016-11" db="EMBL/GenBank/DDBJ databases">
        <title>Whole genomes of Flavobacteriaceae.</title>
        <authorList>
            <person name="Stine C."/>
            <person name="Li C."/>
            <person name="Tadesse D."/>
        </authorList>
    </citation>
    <scope>NUCLEOTIDE SEQUENCE [LARGE SCALE GENOMIC DNA]</scope>
    <source>
        <strain evidence="1 2">DSM 21068</strain>
    </source>
</reference>
<organism evidence="1 2">
    <name type="scientific">Chryseobacterium piscicola</name>
    <dbReference type="NCBI Taxonomy" id="551459"/>
    <lineage>
        <taxon>Bacteria</taxon>
        <taxon>Pseudomonadati</taxon>
        <taxon>Bacteroidota</taxon>
        <taxon>Flavobacteriia</taxon>
        <taxon>Flavobacteriales</taxon>
        <taxon>Weeksellaceae</taxon>
        <taxon>Chryseobacterium group</taxon>
        <taxon>Chryseobacterium</taxon>
    </lineage>
</organism>
<name>A0A2S7KJJ6_9FLAO</name>
<dbReference type="Proteomes" id="UP000238314">
    <property type="component" value="Unassembled WGS sequence"/>
</dbReference>
<proteinExistence type="predicted"/>
<evidence type="ECO:0000313" key="1">
    <source>
        <dbReference type="EMBL" id="PQA98128.1"/>
    </source>
</evidence>
<comment type="caution">
    <text evidence="1">The sequence shown here is derived from an EMBL/GenBank/DDBJ whole genome shotgun (WGS) entry which is preliminary data.</text>
</comment>